<comment type="caution">
    <text evidence="5">The sequence shown here is derived from an EMBL/GenBank/DDBJ whole genome shotgun (WGS) entry which is preliminary data.</text>
</comment>
<proteinExistence type="predicted"/>
<dbReference type="EMBL" id="PDKD01000090">
    <property type="protein sequence ID" value="RXJ88015.1"/>
    <property type="molecule type" value="Genomic_DNA"/>
</dbReference>
<organism evidence="5 6">
    <name type="scientific">Aliarcobacter trophiarum LMG 25534</name>
    <dbReference type="NCBI Taxonomy" id="1032241"/>
    <lineage>
        <taxon>Bacteria</taxon>
        <taxon>Pseudomonadati</taxon>
        <taxon>Campylobacterota</taxon>
        <taxon>Epsilonproteobacteria</taxon>
        <taxon>Campylobacterales</taxon>
        <taxon>Arcobacteraceae</taxon>
        <taxon>Aliarcobacter</taxon>
    </lineage>
</organism>
<evidence type="ECO:0000256" key="2">
    <source>
        <dbReference type="ARBA" id="ARBA00022419"/>
    </source>
</evidence>
<dbReference type="InterPro" id="IPR021135">
    <property type="entry name" value="PEP_COase"/>
</dbReference>
<evidence type="ECO:0000256" key="3">
    <source>
        <dbReference type="ARBA" id="ARBA00048995"/>
    </source>
</evidence>
<keyword evidence="6" id="KW-1185">Reference proteome</keyword>
<dbReference type="PRINTS" id="PR00150">
    <property type="entry name" value="PEPCARBXLASE"/>
</dbReference>
<dbReference type="Pfam" id="PF00311">
    <property type="entry name" value="PEPcase"/>
    <property type="match status" value="1"/>
</dbReference>
<dbReference type="SUPFAM" id="SSF51621">
    <property type="entry name" value="Phosphoenolpyruvate/pyruvate domain"/>
    <property type="match status" value="1"/>
</dbReference>
<reference evidence="5 6" key="1">
    <citation type="submission" date="2017-10" db="EMBL/GenBank/DDBJ databases">
        <title>Genomics of the genus Arcobacter.</title>
        <authorList>
            <person name="Perez-Cataluna A."/>
            <person name="Figueras M.J."/>
        </authorList>
    </citation>
    <scope>NUCLEOTIDE SEQUENCE [LARGE SCALE GENOMIC DNA]</scope>
    <source>
        <strain evidence="5 6">LMG 25534</strain>
    </source>
</reference>
<dbReference type="PANTHER" id="PTHR30523">
    <property type="entry name" value="PHOSPHOENOLPYRUVATE CARBOXYLASE"/>
    <property type="match status" value="1"/>
</dbReference>
<dbReference type="Proteomes" id="UP000289132">
    <property type="component" value="Unassembled WGS sequence"/>
</dbReference>
<evidence type="ECO:0000256" key="1">
    <source>
        <dbReference type="ARBA" id="ARBA00003670"/>
    </source>
</evidence>
<gene>
    <name evidence="5" type="ORF">CRU87_10090</name>
</gene>
<dbReference type="GO" id="GO:0008964">
    <property type="term" value="F:phosphoenolpyruvate carboxylase activity"/>
    <property type="evidence" value="ECO:0007669"/>
    <property type="project" value="UniProtKB-EC"/>
</dbReference>
<evidence type="ECO:0000256" key="4">
    <source>
        <dbReference type="PROSITE-ProRule" id="PRU10111"/>
    </source>
</evidence>
<evidence type="ECO:0000313" key="6">
    <source>
        <dbReference type="Proteomes" id="UP000289132"/>
    </source>
</evidence>
<dbReference type="InterPro" id="IPR018129">
    <property type="entry name" value="PEP_COase_Lys_AS"/>
</dbReference>
<dbReference type="PANTHER" id="PTHR30523:SF6">
    <property type="entry name" value="PHOSPHOENOLPYRUVATE CARBOXYLASE"/>
    <property type="match status" value="1"/>
</dbReference>
<feature type="active site" evidence="4">
    <location>
        <position position="127"/>
    </location>
</feature>
<name>A0ABY0EWF9_9BACT</name>
<dbReference type="PROSITE" id="PS00781">
    <property type="entry name" value="PEPCASE_1"/>
    <property type="match status" value="1"/>
</dbReference>
<sequence>VGMLGQLLGKSIKDHQGQAFLDKIETIRQLAKSSRKGNESDRERLLDTLRTLSDDELLPVARAFSQFLNLANVAEQFHTISRRCEEQVCTPDPLEQMFDKLKASNLSQEAIIQAVRELDIDLVLTAHPTEVTRRTLIHKHVQLNDCLEALELSDLLPRERDKILNRIEQLINQAWHTNEIRQQRPTPVAEARWGFAVVENSLWTAIPEFRRNLDERLQHH</sequence>
<dbReference type="InterPro" id="IPR015813">
    <property type="entry name" value="Pyrv/PenolPyrv_kinase-like_dom"/>
</dbReference>
<keyword evidence="5" id="KW-0456">Lyase</keyword>
<evidence type="ECO:0000313" key="5">
    <source>
        <dbReference type="EMBL" id="RXJ88015.1"/>
    </source>
</evidence>
<feature type="non-terminal residue" evidence="5">
    <location>
        <position position="220"/>
    </location>
</feature>
<protein>
    <recommendedName>
        <fullName evidence="2">Phosphoenolpyruvate carboxylase</fullName>
    </recommendedName>
</protein>
<accession>A0ABY0EWF9</accession>
<comment type="catalytic activity">
    <reaction evidence="3">
        <text>oxaloacetate + phosphate = phosphoenolpyruvate + hydrogencarbonate</text>
        <dbReference type="Rhea" id="RHEA:28370"/>
        <dbReference type="ChEBI" id="CHEBI:16452"/>
        <dbReference type="ChEBI" id="CHEBI:17544"/>
        <dbReference type="ChEBI" id="CHEBI:43474"/>
        <dbReference type="ChEBI" id="CHEBI:58702"/>
        <dbReference type="EC" id="4.1.1.31"/>
    </reaction>
</comment>
<feature type="non-terminal residue" evidence="5">
    <location>
        <position position="1"/>
    </location>
</feature>
<comment type="function">
    <text evidence="1">Forms oxaloacetate, a four-carbon dicarboxylic acid source for the tricarboxylic acid cycle.</text>
</comment>